<dbReference type="SUPFAM" id="SSF55826">
    <property type="entry name" value="YbaK/ProRS associated domain"/>
    <property type="match status" value="1"/>
</dbReference>
<dbReference type="GO" id="GO:0002161">
    <property type="term" value="F:aminoacyl-tRNA deacylase activity"/>
    <property type="evidence" value="ECO:0007669"/>
    <property type="project" value="InterPro"/>
</dbReference>
<keyword evidence="2 4" id="KW-0648">Protein biosynthesis</keyword>
<dbReference type="STRING" id="1386089.N865_13220"/>
<evidence type="ECO:0000256" key="3">
    <source>
        <dbReference type="ARBA" id="ARBA00023239"/>
    </source>
</evidence>
<feature type="domain" description="YbaK/aminoacyl-tRNA synthetase-associated" evidence="5">
    <location>
        <begin position="41"/>
        <end position="152"/>
    </location>
</feature>
<comment type="caution">
    <text evidence="6">The sequence shown here is derived from an EMBL/GenBank/DDBJ whole genome shotgun (WGS) entry which is preliminary data.</text>
</comment>
<keyword evidence="3 4" id="KW-0456">Lyase</keyword>
<evidence type="ECO:0000259" key="5">
    <source>
        <dbReference type="Pfam" id="PF04073"/>
    </source>
</evidence>
<proteinExistence type="inferred from homology"/>
<dbReference type="PIRSF" id="PIRSF006181">
    <property type="entry name" value="EbsC_YbaK"/>
    <property type="match status" value="1"/>
</dbReference>
<dbReference type="OrthoDB" id="9809296at2"/>
<dbReference type="EMBL" id="AWSA01000032">
    <property type="protein sequence ID" value="EWT00887.1"/>
    <property type="molecule type" value="Genomic_DNA"/>
</dbReference>
<dbReference type="Pfam" id="PF04073">
    <property type="entry name" value="tRNA_edit"/>
    <property type="match status" value="1"/>
</dbReference>
<name>W9G6F1_9MICO</name>
<dbReference type="eggNOG" id="COG2606">
    <property type="taxonomic scope" value="Bacteria"/>
</dbReference>
<evidence type="ECO:0000313" key="6">
    <source>
        <dbReference type="EMBL" id="EWT00887.1"/>
    </source>
</evidence>
<dbReference type="NCBIfam" id="TIGR00011">
    <property type="entry name" value="YbaK_EbsC"/>
    <property type="match status" value="1"/>
</dbReference>
<dbReference type="InterPro" id="IPR004369">
    <property type="entry name" value="Prolyl-tRNA_editing_YbaK/EbsC"/>
</dbReference>
<dbReference type="RefSeq" id="WP_034807321.1">
    <property type="nucleotide sequence ID" value="NZ_AWSA01000032.1"/>
</dbReference>
<organism evidence="6 7">
    <name type="scientific">Intrasporangium oryzae NRRL B-24470</name>
    <dbReference type="NCBI Taxonomy" id="1386089"/>
    <lineage>
        <taxon>Bacteria</taxon>
        <taxon>Bacillati</taxon>
        <taxon>Actinomycetota</taxon>
        <taxon>Actinomycetes</taxon>
        <taxon>Micrococcales</taxon>
        <taxon>Intrasporangiaceae</taxon>
        <taxon>Intrasporangium</taxon>
    </lineage>
</organism>
<comment type="similarity">
    <text evidence="1 4">Belongs to the prolyl-tRNA editing family. YbaK/EbsC subfamily.</text>
</comment>
<dbReference type="PANTHER" id="PTHR30411">
    <property type="entry name" value="CYTOPLASMIC PROTEIN"/>
    <property type="match status" value="1"/>
</dbReference>
<dbReference type="InterPro" id="IPR007214">
    <property type="entry name" value="YbaK/aa-tRNA-synth-assoc-dom"/>
</dbReference>
<evidence type="ECO:0000313" key="7">
    <source>
        <dbReference type="Proteomes" id="UP000019489"/>
    </source>
</evidence>
<dbReference type="PANTHER" id="PTHR30411:SF0">
    <property type="entry name" value="CYS-TRNA(PRO)_CYS-TRNA(CYS) DEACYLASE YBAK"/>
    <property type="match status" value="1"/>
</dbReference>
<dbReference type="Gene3D" id="3.90.960.10">
    <property type="entry name" value="YbaK/aminoacyl-tRNA synthetase-associated domain"/>
    <property type="match status" value="1"/>
</dbReference>
<keyword evidence="7" id="KW-1185">Reference proteome</keyword>
<dbReference type="AlphaFoldDB" id="W9G6F1"/>
<dbReference type="PATRIC" id="fig|1386089.3.peg.2887"/>
<dbReference type="InterPro" id="IPR036754">
    <property type="entry name" value="YbaK/aa-tRNA-synt-asso_dom_sf"/>
</dbReference>
<dbReference type="GO" id="GO:0016829">
    <property type="term" value="F:lyase activity"/>
    <property type="evidence" value="ECO:0007669"/>
    <property type="project" value="UniProtKB-KW"/>
</dbReference>
<evidence type="ECO:0000256" key="4">
    <source>
        <dbReference type="PIRNR" id="PIRNR006181"/>
    </source>
</evidence>
<dbReference type="CDD" id="cd00002">
    <property type="entry name" value="YbaK_deacylase"/>
    <property type="match status" value="1"/>
</dbReference>
<dbReference type="EC" id="4.2.-.-" evidence="4"/>
<gene>
    <name evidence="6" type="ORF">N865_13220</name>
</gene>
<dbReference type="Proteomes" id="UP000019489">
    <property type="component" value="Unassembled WGS sequence"/>
</dbReference>
<reference evidence="6 7" key="1">
    <citation type="submission" date="2013-08" db="EMBL/GenBank/DDBJ databases">
        <title>Intrasporangium oryzae NRRL B-24470.</title>
        <authorList>
            <person name="Liu H."/>
            <person name="Wang G."/>
        </authorList>
    </citation>
    <scope>NUCLEOTIDE SEQUENCE [LARGE SCALE GENOMIC DNA]</scope>
    <source>
        <strain evidence="6 7">NRRL B-24470</strain>
    </source>
</reference>
<protein>
    <recommendedName>
        <fullName evidence="4">Cys-tRNA(Pro)/Cys-tRNA(Cys) deacylase</fullName>
        <ecNumber evidence="4">4.2.-.-</ecNumber>
    </recommendedName>
</protein>
<accession>W9G6F1</accession>
<evidence type="ECO:0000256" key="1">
    <source>
        <dbReference type="ARBA" id="ARBA00009798"/>
    </source>
</evidence>
<sequence>MGRSRPGDGPSTPATVALDRAGVPYVRHAYAHDPAASSYGLEAAAALGVQPARVFKTLLVDTGRGLAVGIVAVDGQLDLKAMAAALSVKSVTMAQRADAERSSGYVLGGISPVGQRRSLPTVLDDTAYGFPTIYVSGGRRGFDIELSPVDLETQTRATRARIGRPS</sequence>
<dbReference type="GO" id="GO:0006412">
    <property type="term" value="P:translation"/>
    <property type="evidence" value="ECO:0007669"/>
    <property type="project" value="UniProtKB-KW"/>
</dbReference>
<evidence type="ECO:0000256" key="2">
    <source>
        <dbReference type="ARBA" id="ARBA00022917"/>
    </source>
</evidence>